<reference evidence="1" key="1">
    <citation type="journal article" date="2014" name="Int. J. Syst. Evol. Microbiol.">
        <title>Complete genome sequence of Corynebacterium casei LMG S-19264T (=DSM 44701T), isolated from a smear-ripened cheese.</title>
        <authorList>
            <consortium name="US DOE Joint Genome Institute (JGI-PGF)"/>
            <person name="Walter F."/>
            <person name="Albersmeier A."/>
            <person name="Kalinowski J."/>
            <person name="Ruckert C."/>
        </authorList>
    </citation>
    <scope>NUCLEOTIDE SEQUENCE</scope>
    <source>
        <strain evidence="1">JCM 4834</strain>
    </source>
</reference>
<gene>
    <name evidence="1" type="ORF">GCM10010371_63680</name>
</gene>
<comment type="caution">
    <text evidence="1">The sequence shown here is derived from an EMBL/GenBank/DDBJ whole genome shotgun (WGS) entry which is preliminary data.</text>
</comment>
<evidence type="ECO:0000313" key="2">
    <source>
        <dbReference type="Proteomes" id="UP000634660"/>
    </source>
</evidence>
<name>A0A918VG02_9ACTN</name>
<reference evidence="1" key="2">
    <citation type="submission" date="2020-09" db="EMBL/GenBank/DDBJ databases">
        <authorList>
            <person name="Sun Q."/>
            <person name="Ohkuma M."/>
        </authorList>
    </citation>
    <scope>NUCLEOTIDE SEQUENCE</scope>
    <source>
        <strain evidence="1">JCM 4834</strain>
    </source>
</reference>
<organism evidence="1 2">
    <name type="scientific">Streptomyces subrutilus</name>
    <dbReference type="NCBI Taxonomy" id="36818"/>
    <lineage>
        <taxon>Bacteria</taxon>
        <taxon>Bacillati</taxon>
        <taxon>Actinomycetota</taxon>
        <taxon>Actinomycetes</taxon>
        <taxon>Kitasatosporales</taxon>
        <taxon>Streptomycetaceae</taxon>
        <taxon>Streptomyces</taxon>
    </lineage>
</organism>
<accession>A0A918VG02</accession>
<proteinExistence type="predicted"/>
<sequence>MNQTADRPAVAFVAAYTRLGWPHTTPDPAGAEPGGGDGTSASGCRVVTDCSGADFVRLPYAAGSDALVRLERVVGAVGIVPAMRVDRHRIVLVVRAGSAPELAGLPGVEVLSGPDTRVLLPPSPGIVWDTPPWNPDGTPRPLPGAGVLVHELRRSLSLYARGGRDA</sequence>
<dbReference type="EMBL" id="BMVX01000038">
    <property type="protein sequence ID" value="GGZ95055.1"/>
    <property type="molecule type" value="Genomic_DNA"/>
</dbReference>
<evidence type="ECO:0000313" key="1">
    <source>
        <dbReference type="EMBL" id="GGZ95055.1"/>
    </source>
</evidence>
<protein>
    <submittedName>
        <fullName evidence="1">Uncharacterized protein</fullName>
    </submittedName>
</protein>
<dbReference type="Proteomes" id="UP000634660">
    <property type="component" value="Unassembled WGS sequence"/>
</dbReference>
<dbReference type="AlphaFoldDB" id="A0A918VG02"/>